<evidence type="ECO:0000313" key="1">
    <source>
        <dbReference type="EMBL" id="ATB48978.1"/>
    </source>
</evidence>
<organism evidence="1 2">
    <name type="scientific">Corallococcus macrosporus DSM 14697</name>
    <dbReference type="NCBI Taxonomy" id="1189310"/>
    <lineage>
        <taxon>Bacteria</taxon>
        <taxon>Pseudomonadati</taxon>
        <taxon>Myxococcota</taxon>
        <taxon>Myxococcia</taxon>
        <taxon>Myxococcales</taxon>
        <taxon>Cystobacterineae</taxon>
        <taxon>Myxococcaceae</taxon>
        <taxon>Corallococcus</taxon>
    </lineage>
</organism>
<dbReference type="OrthoDB" id="5382036at2"/>
<dbReference type="Proteomes" id="UP000217343">
    <property type="component" value="Chromosome"/>
</dbReference>
<reference evidence="1 2" key="1">
    <citation type="submission" date="2017-06" db="EMBL/GenBank/DDBJ databases">
        <title>Sequencing and comparative analysis of myxobacterial genomes.</title>
        <authorList>
            <person name="Rupp O."/>
            <person name="Goesmann A."/>
            <person name="Sogaard-Andersen L."/>
        </authorList>
    </citation>
    <scope>NUCLEOTIDE SEQUENCE [LARGE SCALE GENOMIC DNA]</scope>
    <source>
        <strain evidence="1 2">DSM 14697</strain>
    </source>
</reference>
<dbReference type="EMBL" id="CP022203">
    <property type="protein sequence ID" value="ATB48978.1"/>
    <property type="molecule type" value="Genomic_DNA"/>
</dbReference>
<sequence>MDRFHRKAWALLGLGMLGGTGCAHQARLAERQGVEAEKCELVHRLLREPVPSQVVREVVAAGRDEPAPVVVYVRRPEEAMLERFFSGDAPSCGDATFKVVQENVLDAVVVYLQEVQGGYAYDARRASHDELSLEGRPQGMLKRKGLDWVAVPGPT</sequence>
<dbReference type="RefSeq" id="WP_013941280.1">
    <property type="nucleotide sequence ID" value="NZ_CP022203.1"/>
</dbReference>
<gene>
    <name evidence="1" type="ORF">MYMAC_004615</name>
</gene>
<evidence type="ECO:0008006" key="3">
    <source>
        <dbReference type="Google" id="ProtNLM"/>
    </source>
</evidence>
<evidence type="ECO:0000313" key="2">
    <source>
        <dbReference type="Proteomes" id="UP000217343"/>
    </source>
</evidence>
<dbReference type="PROSITE" id="PS51257">
    <property type="entry name" value="PROKAR_LIPOPROTEIN"/>
    <property type="match status" value="1"/>
</dbReference>
<keyword evidence="2" id="KW-1185">Reference proteome</keyword>
<name>A0A250JZ60_9BACT</name>
<protein>
    <recommendedName>
        <fullName evidence="3">Lipoprotein</fullName>
    </recommendedName>
</protein>
<dbReference type="AlphaFoldDB" id="A0A250JZ60"/>
<accession>A0A250JZ60</accession>
<dbReference type="KEGG" id="mmas:MYMAC_004615"/>
<proteinExistence type="predicted"/>